<evidence type="ECO:0000256" key="4">
    <source>
        <dbReference type="ARBA" id="ARBA00023136"/>
    </source>
</evidence>
<evidence type="ECO:0000256" key="3">
    <source>
        <dbReference type="ARBA" id="ARBA00022989"/>
    </source>
</evidence>
<dbReference type="PANTHER" id="PTHR11785">
    <property type="entry name" value="AMINO ACID TRANSPORTER"/>
    <property type="match status" value="1"/>
</dbReference>
<keyword evidence="2 6" id="KW-0812">Transmembrane</keyword>
<feature type="transmembrane region" description="Helical" evidence="6">
    <location>
        <begin position="382"/>
        <end position="407"/>
    </location>
</feature>
<dbReference type="Proteomes" id="UP001164746">
    <property type="component" value="Chromosome 3"/>
</dbReference>
<dbReference type="InterPro" id="IPR002293">
    <property type="entry name" value="AA/rel_permease1"/>
</dbReference>
<dbReference type="Gene3D" id="1.20.1740.10">
    <property type="entry name" value="Amino acid/polyamine transporter I"/>
    <property type="match status" value="1"/>
</dbReference>
<evidence type="ECO:0000313" key="7">
    <source>
        <dbReference type="EMBL" id="WAQ99219.1"/>
    </source>
</evidence>
<feature type="transmembrane region" description="Helical" evidence="6">
    <location>
        <begin position="352"/>
        <end position="370"/>
    </location>
</feature>
<feature type="non-terminal residue" evidence="7">
    <location>
        <position position="612"/>
    </location>
</feature>
<keyword evidence="8" id="KW-1185">Reference proteome</keyword>
<keyword evidence="4 6" id="KW-0472">Membrane</keyword>
<feature type="transmembrane region" description="Helical" evidence="6">
    <location>
        <begin position="109"/>
        <end position="132"/>
    </location>
</feature>
<protein>
    <submittedName>
        <fullName evidence="7">YLAT2-like protein</fullName>
    </submittedName>
</protein>
<feature type="transmembrane region" description="Helical" evidence="6">
    <location>
        <begin position="77"/>
        <end position="97"/>
    </location>
</feature>
<dbReference type="Pfam" id="PF13520">
    <property type="entry name" value="AA_permease_2"/>
    <property type="match status" value="1"/>
</dbReference>
<organism evidence="7 8">
    <name type="scientific">Mya arenaria</name>
    <name type="common">Soft-shell clam</name>
    <dbReference type="NCBI Taxonomy" id="6604"/>
    <lineage>
        <taxon>Eukaryota</taxon>
        <taxon>Metazoa</taxon>
        <taxon>Spiralia</taxon>
        <taxon>Lophotrochozoa</taxon>
        <taxon>Mollusca</taxon>
        <taxon>Bivalvia</taxon>
        <taxon>Autobranchia</taxon>
        <taxon>Heteroconchia</taxon>
        <taxon>Euheterodonta</taxon>
        <taxon>Imparidentia</taxon>
        <taxon>Neoheterodontei</taxon>
        <taxon>Myida</taxon>
        <taxon>Myoidea</taxon>
        <taxon>Myidae</taxon>
        <taxon>Mya</taxon>
    </lineage>
</organism>
<proteinExistence type="predicted"/>
<feature type="transmembrane region" description="Helical" evidence="6">
    <location>
        <begin position="312"/>
        <end position="332"/>
    </location>
</feature>
<dbReference type="InterPro" id="IPR050598">
    <property type="entry name" value="AminoAcid_Transporter"/>
</dbReference>
<evidence type="ECO:0000313" key="8">
    <source>
        <dbReference type="Proteomes" id="UP001164746"/>
    </source>
</evidence>
<feature type="transmembrane region" description="Helical" evidence="6">
    <location>
        <begin position="191"/>
        <end position="211"/>
    </location>
</feature>
<feature type="transmembrane region" description="Helical" evidence="6">
    <location>
        <begin position="153"/>
        <end position="179"/>
    </location>
</feature>
<name>A0ABY7DP97_MYAAR</name>
<feature type="transmembrane region" description="Helical" evidence="6">
    <location>
        <begin position="419"/>
        <end position="438"/>
    </location>
</feature>
<reference evidence="7" key="1">
    <citation type="submission" date="2022-11" db="EMBL/GenBank/DDBJ databases">
        <title>Centuries of genome instability and evolution in soft-shell clam transmissible cancer (bioRxiv).</title>
        <authorList>
            <person name="Hart S.F.M."/>
            <person name="Yonemitsu M.A."/>
            <person name="Giersch R.M."/>
            <person name="Beal B.F."/>
            <person name="Arriagada G."/>
            <person name="Davis B.W."/>
            <person name="Ostrander E.A."/>
            <person name="Goff S.P."/>
            <person name="Metzger M.J."/>
        </authorList>
    </citation>
    <scope>NUCLEOTIDE SEQUENCE</scope>
    <source>
        <strain evidence="7">MELC-2E11</strain>
        <tissue evidence="7">Siphon/mantle</tissue>
    </source>
</reference>
<accession>A0ABY7DP97</accession>
<sequence>MMERTNNSASMNGDSNVCQRNGTNVSPVGTPTSQNGDAKLPLQDICTKRTVKDCDATTSTKVETVVKLKSQISLLQSVAIIVGIIIGSGIFVSPVGILKNVKSVGMSCVMWAVCGVFSGLCALCYAELGACIPQSGGEYIYIKRAFGDFPGFLCLWINFIIISPVGIAASSLIFATYVLKPIFPDCEPPAVALRLLAALVVTLLVSLNCLDVKWSAKVQVVITGCKLAALLMIIVIGFDGFTDSDFSAGSIAIAFYSGFWAFGGWSYLNFLTDELIEPHKNLPRAIVISITIVTTVYLVANIAYFATFSDQTIPSFSWVTPILIAVSVMGAINGNSLSMSRLFMTGAEQNHLPNFISMIHMALTLLMQSFEEIFYLIELMGFGFSIVLTCLPLALPVFLLLASLVILSLTVYQKPEESLLCILLIAAGGPLYVVGVMWRKKPRPLQRWISSCTKLLQNILARVTIGGTITHWARVTIGGTITHRDCVTINGDTIHKANQTISWDVIAHTSSSTNQNTNERVELEHYNIVGAVGGARVSEVHAHRNGPVVRRREHLYKPCAAGFRVSVAYIFTYTSVPTGRCSGFPGERYLEVGVAIECQVDAVVAGSRHRNH</sequence>
<dbReference type="EMBL" id="CP111014">
    <property type="protein sequence ID" value="WAQ99219.1"/>
    <property type="molecule type" value="Genomic_DNA"/>
</dbReference>
<evidence type="ECO:0000256" key="1">
    <source>
        <dbReference type="ARBA" id="ARBA00004141"/>
    </source>
</evidence>
<feature type="region of interest" description="Disordered" evidence="5">
    <location>
        <begin position="1"/>
        <end position="36"/>
    </location>
</feature>
<dbReference type="PANTHER" id="PTHR11785:SF528">
    <property type="entry name" value="AMINO ACID TRANSPORTER PROTEIN JHI-21"/>
    <property type="match status" value="1"/>
</dbReference>
<evidence type="ECO:0000256" key="6">
    <source>
        <dbReference type="SAM" id="Phobius"/>
    </source>
</evidence>
<evidence type="ECO:0000256" key="5">
    <source>
        <dbReference type="SAM" id="MobiDB-lite"/>
    </source>
</evidence>
<feature type="transmembrane region" description="Helical" evidence="6">
    <location>
        <begin position="218"/>
        <end position="238"/>
    </location>
</feature>
<feature type="transmembrane region" description="Helical" evidence="6">
    <location>
        <begin position="282"/>
        <end position="306"/>
    </location>
</feature>
<gene>
    <name evidence="7" type="ORF">MAR_023592</name>
</gene>
<keyword evidence="3 6" id="KW-1133">Transmembrane helix</keyword>
<feature type="transmembrane region" description="Helical" evidence="6">
    <location>
        <begin position="250"/>
        <end position="270"/>
    </location>
</feature>
<comment type="subcellular location">
    <subcellularLocation>
        <location evidence="1">Membrane</location>
        <topology evidence="1">Multi-pass membrane protein</topology>
    </subcellularLocation>
</comment>
<evidence type="ECO:0000256" key="2">
    <source>
        <dbReference type="ARBA" id="ARBA00022692"/>
    </source>
</evidence>